<evidence type="ECO:0000313" key="1">
    <source>
        <dbReference type="EMBL" id="GGF89705.1"/>
    </source>
</evidence>
<proteinExistence type="predicted"/>
<sequence length="120" mass="13690">MKQGAARGTFEPFIVGPREVALTSIDIARVVPGQQIQLKLEIGWEKPIHWDTGEMEIVVSRDTPKGPIIYWTQEACYEKCLMIDTYSEAATKDHHSYYLSVRSEESRAVMTGPYYLTYSI</sequence>
<comment type="caution">
    <text evidence="1">The sequence shown here is derived from an EMBL/GenBank/DDBJ whole genome shotgun (WGS) entry which is preliminary data.</text>
</comment>
<evidence type="ECO:0000313" key="2">
    <source>
        <dbReference type="Proteomes" id="UP000608420"/>
    </source>
</evidence>
<protein>
    <submittedName>
        <fullName evidence="1">Uncharacterized protein</fullName>
    </submittedName>
</protein>
<dbReference type="Proteomes" id="UP000608420">
    <property type="component" value="Unassembled WGS sequence"/>
</dbReference>
<name>A0ABQ1VRF1_9BACL</name>
<keyword evidence="2" id="KW-1185">Reference proteome</keyword>
<organism evidence="1 2">
    <name type="scientific">Paenibacillus aceti</name>
    <dbReference type="NCBI Taxonomy" id="1820010"/>
    <lineage>
        <taxon>Bacteria</taxon>
        <taxon>Bacillati</taxon>
        <taxon>Bacillota</taxon>
        <taxon>Bacilli</taxon>
        <taxon>Bacillales</taxon>
        <taxon>Paenibacillaceae</taxon>
        <taxon>Paenibacillus</taxon>
    </lineage>
</organism>
<dbReference type="RefSeq" id="WP_120463296.1">
    <property type="nucleotide sequence ID" value="NZ_BMIW01000004.1"/>
</dbReference>
<dbReference type="EMBL" id="BMIW01000004">
    <property type="protein sequence ID" value="GGF89705.1"/>
    <property type="molecule type" value="Genomic_DNA"/>
</dbReference>
<reference evidence="2" key="1">
    <citation type="journal article" date="2019" name="Int. J. Syst. Evol. Microbiol.">
        <title>The Global Catalogue of Microorganisms (GCM) 10K type strain sequencing project: providing services to taxonomists for standard genome sequencing and annotation.</title>
        <authorList>
            <consortium name="The Broad Institute Genomics Platform"/>
            <consortium name="The Broad Institute Genome Sequencing Center for Infectious Disease"/>
            <person name="Wu L."/>
            <person name="Ma J."/>
        </authorList>
    </citation>
    <scope>NUCLEOTIDE SEQUENCE [LARGE SCALE GENOMIC DNA]</scope>
    <source>
        <strain evidence="2">CGMCC 1.15420</strain>
    </source>
</reference>
<accession>A0ABQ1VRF1</accession>
<gene>
    <name evidence="1" type="ORF">GCM10010913_08880</name>
</gene>